<comment type="function">
    <text evidence="9 10">Fluoride-specific ion channel. Important for reducing fluoride concentration in the cell, thus reducing its toxicity.</text>
</comment>
<evidence type="ECO:0000256" key="3">
    <source>
        <dbReference type="ARBA" id="ARBA00022692"/>
    </source>
</evidence>
<evidence type="ECO:0000256" key="4">
    <source>
        <dbReference type="ARBA" id="ARBA00022989"/>
    </source>
</evidence>
<sequence length="120" mass="12428">MIWLLVAIFGALGAVTRYVLDRLIMSRLATDFPIGTLVINLSGALALGIVIGLATRHVIATDVVVAIGDGFIGAYTTFSTLTFETLSLVSSGSLTFGGLNMFGTVIAASGLAYLGIHLAH</sequence>
<proteinExistence type="inferred from homology"/>
<comment type="caution">
    <text evidence="11">The sequence shown here is derived from an EMBL/GenBank/DDBJ whole genome shotgun (WGS) entry which is preliminary data.</text>
</comment>
<organism evidence="11 12">
    <name type="scientific">Ferrimicrobium acidiphilum</name>
    <dbReference type="NCBI Taxonomy" id="121039"/>
    <lineage>
        <taxon>Bacteria</taxon>
        <taxon>Bacillati</taxon>
        <taxon>Actinomycetota</taxon>
        <taxon>Acidimicrobiia</taxon>
        <taxon>Acidimicrobiales</taxon>
        <taxon>Acidimicrobiaceae</taxon>
        <taxon>Ferrimicrobium</taxon>
    </lineage>
</organism>
<evidence type="ECO:0000256" key="10">
    <source>
        <dbReference type="HAMAP-Rule" id="MF_00454"/>
    </source>
</evidence>
<dbReference type="HAMAP" id="MF_00454">
    <property type="entry name" value="FluC"/>
    <property type="match status" value="1"/>
</dbReference>
<dbReference type="NCBIfam" id="TIGR00494">
    <property type="entry name" value="crcB"/>
    <property type="match status" value="1"/>
</dbReference>
<comment type="activity regulation">
    <text evidence="10">Na(+) is not transported, but it plays an essential structural role and its presence is essential for fluoride channel function.</text>
</comment>
<gene>
    <name evidence="10 11" type="primary">crcB</name>
    <name evidence="10" type="synonym">fluC</name>
    <name evidence="11" type="ORF">AB6A68_01310</name>
</gene>
<evidence type="ECO:0000313" key="12">
    <source>
        <dbReference type="Proteomes" id="UP001560267"/>
    </source>
</evidence>
<dbReference type="RefSeq" id="WP_298381761.1">
    <property type="nucleotide sequence ID" value="NZ_JBFSHR010000003.1"/>
</dbReference>
<dbReference type="InterPro" id="IPR003691">
    <property type="entry name" value="FluC"/>
</dbReference>
<feature type="binding site" evidence="10">
    <location>
        <position position="76"/>
    </location>
    <ligand>
        <name>Na(+)</name>
        <dbReference type="ChEBI" id="CHEBI:29101"/>
        <note>structural</note>
    </ligand>
</feature>
<comment type="similarity">
    <text evidence="7 10">Belongs to the fluoride channel Fluc/FEX (TC 1.A.43) family.</text>
</comment>
<keyword evidence="4 10" id="KW-1133">Transmembrane helix</keyword>
<feature type="transmembrane region" description="Helical" evidence="10">
    <location>
        <begin position="98"/>
        <end position="119"/>
    </location>
</feature>
<dbReference type="EMBL" id="JBFSHR010000003">
    <property type="protein sequence ID" value="MEX6428481.1"/>
    <property type="molecule type" value="Genomic_DNA"/>
</dbReference>
<feature type="binding site" evidence="10">
    <location>
        <position position="73"/>
    </location>
    <ligand>
        <name>Na(+)</name>
        <dbReference type="ChEBI" id="CHEBI:29101"/>
        <note>structural</note>
    </ligand>
</feature>
<evidence type="ECO:0000256" key="8">
    <source>
        <dbReference type="ARBA" id="ARBA00035585"/>
    </source>
</evidence>
<dbReference type="PANTHER" id="PTHR28259">
    <property type="entry name" value="FLUORIDE EXPORT PROTEIN 1-RELATED"/>
    <property type="match status" value="1"/>
</dbReference>
<reference evidence="11 12" key="1">
    <citation type="submission" date="2024-07" db="EMBL/GenBank/DDBJ databases">
        <title>Draft Genome Sequence of Ferrimicrobium acidiphilum Strain YE2023, Isolated from a Pulp of Bioleach Reactor.</title>
        <authorList>
            <person name="Elkina Y.A."/>
            <person name="Bulaeva A.G."/>
            <person name="Beletsky A.V."/>
            <person name="Mardanov A.V."/>
        </authorList>
    </citation>
    <scope>NUCLEOTIDE SEQUENCE [LARGE SCALE GENOMIC DNA]</scope>
    <source>
        <strain evidence="11 12">YE2023</strain>
    </source>
</reference>
<comment type="subcellular location">
    <subcellularLocation>
        <location evidence="1 10">Cell membrane</location>
        <topology evidence="1 10">Multi-pass membrane protein</topology>
    </subcellularLocation>
</comment>
<evidence type="ECO:0000256" key="5">
    <source>
        <dbReference type="ARBA" id="ARBA00023136"/>
    </source>
</evidence>
<evidence type="ECO:0000313" key="11">
    <source>
        <dbReference type="EMBL" id="MEX6428481.1"/>
    </source>
</evidence>
<dbReference type="Pfam" id="PF02537">
    <property type="entry name" value="CRCB"/>
    <property type="match status" value="1"/>
</dbReference>
<evidence type="ECO:0000256" key="9">
    <source>
        <dbReference type="ARBA" id="ARBA00049940"/>
    </source>
</evidence>
<keyword evidence="2 10" id="KW-1003">Cell membrane</keyword>
<keyword evidence="12" id="KW-1185">Reference proteome</keyword>
<accession>A0ABV3XYV1</accession>
<keyword evidence="3 10" id="KW-0812">Transmembrane</keyword>
<keyword evidence="6 10" id="KW-0407">Ion channel</keyword>
<feature type="transmembrane region" description="Helical" evidence="10">
    <location>
        <begin position="33"/>
        <end position="51"/>
    </location>
</feature>
<keyword evidence="10" id="KW-0813">Transport</keyword>
<comment type="catalytic activity">
    <reaction evidence="8">
        <text>fluoride(in) = fluoride(out)</text>
        <dbReference type="Rhea" id="RHEA:76159"/>
        <dbReference type="ChEBI" id="CHEBI:17051"/>
    </reaction>
    <physiologicalReaction direction="left-to-right" evidence="8">
        <dbReference type="Rhea" id="RHEA:76160"/>
    </physiologicalReaction>
</comment>
<dbReference type="PANTHER" id="PTHR28259:SF1">
    <property type="entry name" value="FLUORIDE EXPORT PROTEIN 1-RELATED"/>
    <property type="match status" value="1"/>
</dbReference>
<protein>
    <recommendedName>
        <fullName evidence="10">Fluoride-specific ion channel FluC</fullName>
    </recommendedName>
</protein>
<name>A0ABV3XYV1_9ACTN</name>
<keyword evidence="10" id="KW-0406">Ion transport</keyword>
<evidence type="ECO:0000256" key="2">
    <source>
        <dbReference type="ARBA" id="ARBA00022475"/>
    </source>
</evidence>
<keyword evidence="10" id="KW-0915">Sodium</keyword>
<keyword evidence="5 10" id="KW-0472">Membrane</keyword>
<keyword evidence="10" id="KW-0479">Metal-binding</keyword>
<evidence type="ECO:0000256" key="7">
    <source>
        <dbReference type="ARBA" id="ARBA00035120"/>
    </source>
</evidence>
<feature type="transmembrane region" description="Helical" evidence="10">
    <location>
        <begin position="58"/>
        <end position="78"/>
    </location>
</feature>
<evidence type="ECO:0000256" key="1">
    <source>
        <dbReference type="ARBA" id="ARBA00004651"/>
    </source>
</evidence>
<evidence type="ECO:0000256" key="6">
    <source>
        <dbReference type="ARBA" id="ARBA00023303"/>
    </source>
</evidence>
<dbReference type="Proteomes" id="UP001560267">
    <property type="component" value="Unassembled WGS sequence"/>
</dbReference>